<keyword evidence="8" id="KW-0238">DNA-binding</keyword>
<keyword evidence="9" id="KW-0234">DNA repair</keyword>
<dbReference type="EMBL" id="JAAYYV010000139">
    <property type="protein sequence ID" value="NLF53797.1"/>
    <property type="molecule type" value="Genomic_DNA"/>
</dbReference>
<dbReference type="GO" id="GO:0006310">
    <property type="term" value="P:DNA recombination"/>
    <property type="evidence" value="ECO:0007669"/>
    <property type="project" value="TreeGrafter"/>
</dbReference>
<dbReference type="GO" id="GO:0005524">
    <property type="term" value="F:ATP binding"/>
    <property type="evidence" value="ECO:0007669"/>
    <property type="project" value="UniProtKB-KW"/>
</dbReference>
<dbReference type="Pfam" id="PF17946">
    <property type="entry name" value="RecC_C"/>
    <property type="match status" value="1"/>
</dbReference>
<evidence type="ECO:0000256" key="8">
    <source>
        <dbReference type="ARBA" id="ARBA00023125"/>
    </source>
</evidence>
<organism evidence="11 12">
    <name type="scientific">Thauera phenolivorans</name>
    <dbReference type="NCBI Taxonomy" id="1792543"/>
    <lineage>
        <taxon>Bacteria</taxon>
        <taxon>Pseudomonadati</taxon>
        <taxon>Pseudomonadota</taxon>
        <taxon>Betaproteobacteria</taxon>
        <taxon>Rhodocyclales</taxon>
        <taxon>Zoogloeaceae</taxon>
        <taxon>Thauera</taxon>
    </lineage>
</organism>
<protein>
    <submittedName>
        <fullName evidence="11">Exodeoxyribonuclease V subunit gamma</fullName>
    </submittedName>
</protein>
<keyword evidence="4" id="KW-0378">Hydrolase</keyword>
<dbReference type="InterPro" id="IPR011335">
    <property type="entry name" value="Restrct_endonuc-II-like"/>
</dbReference>
<dbReference type="GO" id="GO:0004527">
    <property type="term" value="F:exonuclease activity"/>
    <property type="evidence" value="ECO:0007669"/>
    <property type="project" value="UniProtKB-KW"/>
</dbReference>
<keyword evidence="1" id="KW-0540">Nuclease</keyword>
<dbReference type="GO" id="GO:0003677">
    <property type="term" value="F:DNA binding"/>
    <property type="evidence" value="ECO:0007669"/>
    <property type="project" value="UniProtKB-KW"/>
</dbReference>
<name>A0A7X7LV68_9RHOO</name>
<dbReference type="SUPFAM" id="SSF52980">
    <property type="entry name" value="Restriction endonuclease-like"/>
    <property type="match status" value="1"/>
</dbReference>
<evidence type="ECO:0000256" key="4">
    <source>
        <dbReference type="ARBA" id="ARBA00022801"/>
    </source>
</evidence>
<dbReference type="GO" id="GO:0004386">
    <property type="term" value="F:helicase activity"/>
    <property type="evidence" value="ECO:0007669"/>
    <property type="project" value="UniProtKB-KW"/>
</dbReference>
<dbReference type="GO" id="GO:0006281">
    <property type="term" value="P:DNA repair"/>
    <property type="evidence" value="ECO:0007669"/>
    <property type="project" value="UniProtKB-KW"/>
</dbReference>
<comment type="caution">
    <text evidence="11">The sequence shown here is derived from an EMBL/GenBank/DDBJ whole genome shotgun (WGS) entry which is preliminary data.</text>
</comment>
<keyword evidence="2" id="KW-0547">Nucleotide-binding</keyword>
<keyword evidence="3" id="KW-0227">DNA damage</keyword>
<dbReference type="AlphaFoldDB" id="A0A7X7LV68"/>
<feature type="domain" description="RecC C-terminal" evidence="10">
    <location>
        <begin position="50"/>
        <end position="301"/>
    </location>
</feature>
<keyword evidence="7" id="KW-0067">ATP-binding</keyword>
<dbReference type="InterPro" id="IPR041500">
    <property type="entry name" value="RecC_C"/>
</dbReference>
<dbReference type="Gene3D" id="1.10.10.990">
    <property type="match status" value="1"/>
</dbReference>
<dbReference type="Proteomes" id="UP000536534">
    <property type="component" value="Unassembled WGS sequence"/>
</dbReference>
<proteinExistence type="predicted"/>
<gene>
    <name evidence="11" type="ORF">GX576_05260</name>
</gene>
<evidence type="ECO:0000256" key="6">
    <source>
        <dbReference type="ARBA" id="ARBA00022839"/>
    </source>
</evidence>
<evidence type="ECO:0000313" key="12">
    <source>
        <dbReference type="Proteomes" id="UP000536534"/>
    </source>
</evidence>
<evidence type="ECO:0000313" key="11">
    <source>
        <dbReference type="EMBL" id="NLF53797.1"/>
    </source>
</evidence>
<keyword evidence="6" id="KW-0269">Exonuclease</keyword>
<dbReference type="PANTHER" id="PTHR30591">
    <property type="entry name" value="RECBCD ENZYME SUBUNIT RECC"/>
    <property type="match status" value="1"/>
</dbReference>
<dbReference type="PANTHER" id="PTHR30591:SF1">
    <property type="entry name" value="RECBCD ENZYME SUBUNIT RECC"/>
    <property type="match status" value="1"/>
</dbReference>
<reference evidence="11 12" key="1">
    <citation type="journal article" date="2020" name="Biotechnol. Biofuels">
        <title>New insights from the biogas microbiome by comprehensive genome-resolved metagenomics of nearly 1600 species originating from multiple anaerobic digesters.</title>
        <authorList>
            <person name="Campanaro S."/>
            <person name="Treu L."/>
            <person name="Rodriguez-R L.M."/>
            <person name="Kovalovszki A."/>
            <person name="Ziels R.M."/>
            <person name="Maus I."/>
            <person name="Zhu X."/>
            <person name="Kougias P.G."/>
            <person name="Basile A."/>
            <person name="Luo G."/>
            <person name="Schluter A."/>
            <person name="Konstantinidis K.T."/>
            <person name="Angelidaki I."/>
        </authorList>
    </citation>
    <scope>NUCLEOTIDE SEQUENCE [LARGE SCALE GENOMIC DNA]</scope>
    <source>
        <strain evidence="11">AS06rmzACSIP_256</strain>
    </source>
</reference>
<evidence type="ECO:0000256" key="1">
    <source>
        <dbReference type="ARBA" id="ARBA00022722"/>
    </source>
</evidence>
<evidence type="ECO:0000256" key="5">
    <source>
        <dbReference type="ARBA" id="ARBA00022806"/>
    </source>
</evidence>
<evidence type="ECO:0000256" key="7">
    <source>
        <dbReference type="ARBA" id="ARBA00022840"/>
    </source>
</evidence>
<accession>A0A7X7LV68</accession>
<sequence>QPFSRRYFEPGAALFTYAREWRAAHAADADEPAIAAAVPPLAPFEPDPRTPLTVAQLASFLRNPVKAFFRQRLAVRFEAAEEAPVDEEAFGFDALEEYGLVAELAQAVLAASAPGEPLPPGAALEARLRLQLGRLRRAGRLPMGGFGARSERELEAVVLPLLHAWQAALAAHPRPLQRQRLHFEAAGGRMEDWLDQLHAGAEADAPPTWLALDSARLLHDPKKQDLRADRMLLPWVRSLLAAAGGLPARGLVVGRDASVAIAPLAAEPARATLARLLQAWREGLDAPLPLPLRTALAQLEGAHPQRCYEGHDHAHGEVEEACLARLYPDFEALSADGRFAELAERLYAPLRDWIAAHTAVLAHPDPSAASEERRA</sequence>
<evidence type="ECO:0000259" key="10">
    <source>
        <dbReference type="Pfam" id="PF17946"/>
    </source>
</evidence>
<feature type="non-terminal residue" evidence="11">
    <location>
        <position position="1"/>
    </location>
</feature>
<keyword evidence="5" id="KW-0347">Helicase</keyword>
<evidence type="ECO:0000256" key="3">
    <source>
        <dbReference type="ARBA" id="ARBA00022763"/>
    </source>
</evidence>
<evidence type="ECO:0000256" key="9">
    <source>
        <dbReference type="ARBA" id="ARBA00023204"/>
    </source>
</evidence>
<evidence type="ECO:0000256" key="2">
    <source>
        <dbReference type="ARBA" id="ARBA00022741"/>
    </source>
</evidence>